<dbReference type="InterPro" id="IPR015590">
    <property type="entry name" value="Aldehyde_DH_dom"/>
</dbReference>
<name>A0A847S275_9NEIS</name>
<feature type="domain" description="Aldehyde dehydrogenase" evidence="8">
    <location>
        <begin position="27"/>
        <end position="438"/>
    </location>
</feature>
<dbReference type="EMBL" id="JABAIM010000001">
    <property type="protein sequence ID" value="NLR73834.1"/>
    <property type="molecule type" value="Genomic_DNA"/>
</dbReference>
<comment type="caution">
    <text evidence="9">The sequence shown here is derived from an EMBL/GenBank/DDBJ whole genome shotgun (WGS) entry which is preliminary data.</text>
</comment>
<dbReference type="GO" id="GO:0006081">
    <property type="term" value="P:aldehyde metabolic process"/>
    <property type="evidence" value="ECO:0007669"/>
    <property type="project" value="InterPro"/>
</dbReference>
<evidence type="ECO:0000256" key="2">
    <source>
        <dbReference type="ARBA" id="ARBA00023002"/>
    </source>
</evidence>
<dbReference type="InterPro" id="IPR016161">
    <property type="entry name" value="Ald_DH/histidinol_DH"/>
</dbReference>
<reference evidence="9 10" key="1">
    <citation type="submission" date="2020-04" db="EMBL/GenBank/DDBJ databases">
        <title>Draft genome of Leeia sp. IMCC25680.</title>
        <authorList>
            <person name="Song J."/>
            <person name="Cho J.-C."/>
        </authorList>
    </citation>
    <scope>NUCLEOTIDE SEQUENCE [LARGE SCALE GENOMIC DNA]</scope>
    <source>
        <strain evidence="9 10">IMCC25680</strain>
    </source>
</reference>
<dbReference type="SUPFAM" id="SSF53720">
    <property type="entry name" value="ALDH-like"/>
    <property type="match status" value="1"/>
</dbReference>
<keyword evidence="10" id="KW-1185">Reference proteome</keyword>
<dbReference type="RefSeq" id="WP_168875491.1">
    <property type="nucleotide sequence ID" value="NZ_JABAIM010000001.1"/>
</dbReference>
<evidence type="ECO:0000256" key="5">
    <source>
        <dbReference type="PIRSR" id="PIRSR036492-1"/>
    </source>
</evidence>
<dbReference type="Gene3D" id="3.40.605.10">
    <property type="entry name" value="Aldehyde Dehydrogenase, Chain A, domain 1"/>
    <property type="match status" value="1"/>
</dbReference>
<gene>
    <name evidence="9" type="ORF">HF682_01505</name>
</gene>
<dbReference type="InterPro" id="IPR016162">
    <property type="entry name" value="Ald_DH_N"/>
</dbReference>
<dbReference type="Pfam" id="PF00171">
    <property type="entry name" value="Aldedh"/>
    <property type="match status" value="1"/>
</dbReference>
<feature type="active site" evidence="5">
    <location>
        <position position="250"/>
    </location>
</feature>
<dbReference type="AlphaFoldDB" id="A0A847S275"/>
<dbReference type="PIRSF" id="PIRSF036492">
    <property type="entry name" value="ALDH"/>
    <property type="match status" value="1"/>
</dbReference>
<dbReference type="PROSITE" id="PS00687">
    <property type="entry name" value="ALDEHYDE_DEHYDR_GLU"/>
    <property type="match status" value="1"/>
</dbReference>
<keyword evidence="3" id="KW-0520">NAD</keyword>
<evidence type="ECO:0000256" key="7">
    <source>
        <dbReference type="RuleBase" id="RU003345"/>
    </source>
</evidence>
<evidence type="ECO:0000256" key="4">
    <source>
        <dbReference type="PIRNR" id="PIRNR036492"/>
    </source>
</evidence>
<dbReference type="GO" id="GO:0005737">
    <property type="term" value="C:cytoplasm"/>
    <property type="evidence" value="ECO:0007669"/>
    <property type="project" value="TreeGrafter"/>
</dbReference>
<comment type="similarity">
    <text evidence="1 4 7">Belongs to the aldehyde dehydrogenase family.</text>
</comment>
<dbReference type="PANTHER" id="PTHR43570:SF20">
    <property type="entry name" value="ALDEHYDE DEHYDROGENASE ALDX-RELATED"/>
    <property type="match status" value="1"/>
</dbReference>
<evidence type="ECO:0000313" key="9">
    <source>
        <dbReference type="EMBL" id="NLR73834.1"/>
    </source>
</evidence>
<evidence type="ECO:0000256" key="3">
    <source>
        <dbReference type="ARBA" id="ARBA00023027"/>
    </source>
</evidence>
<sequence>MSGAPLLDVHAPFQHMHALSRSQPTPDLMARRQGLKRLEAALLAHQQGLQYAISQDFGGRSPHETQLLELFPTLDGIRHTMKHLKRWMQPERRSTGLWHLPGSNHVYKQPLGLVGIIVPWNYPLFLSVGPLTAALAAGNRVMLKLSEFTPAFNACLRTVLADCFPEDQVRVVEGDAGLAAAFASLPFDHLLFTGSTAVGRKVMAAAAANLTPVTLELGGKSPVIAGDDLDVETVARQLMFGKCANAGQTCVAPDYLLLPRKWLASFPQAAEQAVRSLYPVLASNTDYSHIINAAHHQRLQGYLDDALAKGARAVPLHDEDGLTPGQLVPTVLLGVTDEMRVMQEEIFGPILPVIPYDDLSEAIAFVNARPRPLALYFLGNRAADRQRILVETCSGGVTFNDTMLHVGQHDLPFGGVGPSGMGHYHGHEGFLTFSKLKPVYTQRRWNGLALMKPPYGPRFARIMRWMLRA</sequence>
<keyword evidence="2 4" id="KW-0560">Oxidoreductase</keyword>
<evidence type="ECO:0000256" key="6">
    <source>
        <dbReference type="PROSITE-ProRule" id="PRU10007"/>
    </source>
</evidence>
<dbReference type="PANTHER" id="PTHR43570">
    <property type="entry name" value="ALDEHYDE DEHYDROGENASE"/>
    <property type="match status" value="1"/>
</dbReference>
<organism evidence="9 10">
    <name type="scientific">Leeia aquatica</name>
    <dbReference type="NCBI Taxonomy" id="2725557"/>
    <lineage>
        <taxon>Bacteria</taxon>
        <taxon>Pseudomonadati</taxon>
        <taxon>Pseudomonadota</taxon>
        <taxon>Betaproteobacteria</taxon>
        <taxon>Neisseriales</taxon>
        <taxon>Leeiaceae</taxon>
        <taxon>Leeia</taxon>
    </lineage>
</organism>
<protein>
    <recommendedName>
        <fullName evidence="4">Aldehyde dehydrogenase</fullName>
    </recommendedName>
</protein>
<dbReference type="CDD" id="cd07133">
    <property type="entry name" value="ALDH_CALDH_CalB"/>
    <property type="match status" value="1"/>
</dbReference>
<dbReference type="InterPro" id="IPR029510">
    <property type="entry name" value="Ald_DH_CS_GLU"/>
</dbReference>
<dbReference type="Gene3D" id="3.40.309.10">
    <property type="entry name" value="Aldehyde Dehydrogenase, Chain A, domain 2"/>
    <property type="match status" value="1"/>
</dbReference>
<dbReference type="InterPro" id="IPR012394">
    <property type="entry name" value="Aldehyde_DH_NAD(P)"/>
</dbReference>
<dbReference type="GO" id="GO:0004029">
    <property type="term" value="F:aldehyde dehydrogenase (NAD+) activity"/>
    <property type="evidence" value="ECO:0007669"/>
    <property type="project" value="TreeGrafter"/>
</dbReference>
<accession>A0A847S275</accession>
<evidence type="ECO:0000256" key="1">
    <source>
        <dbReference type="ARBA" id="ARBA00009986"/>
    </source>
</evidence>
<dbReference type="InterPro" id="IPR016163">
    <property type="entry name" value="Ald_DH_C"/>
</dbReference>
<evidence type="ECO:0000313" key="10">
    <source>
        <dbReference type="Proteomes" id="UP000587991"/>
    </source>
</evidence>
<evidence type="ECO:0000259" key="8">
    <source>
        <dbReference type="Pfam" id="PF00171"/>
    </source>
</evidence>
<proteinExistence type="inferred from homology"/>
<feature type="active site" evidence="5 6">
    <location>
        <position position="216"/>
    </location>
</feature>
<dbReference type="Proteomes" id="UP000587991">
    <property type="component" value="Unassembled WGS sequence"/>
</dbReference>